<dbReference type="Proteomes" id="UP000076858">
    <property type="component" value="Unassembled WGS sequence"/>
</dbReference>
<organism evidence="3">
    <name type="scientific">Daphnia magna</name>
    <dbReference type="NCBI Taxonomy" id="35525"/>
    <lineage>
        <taxon>Eukaryota</taxon>
        <taxon>Metazoa</taxon>
        <taxon>Ecdysozoa</taxon>
        <taxon>Arthropoda</taxon>
        <taxon>Crustacea</taxon>
        <taxon>Branchiopoda</taxon>
        <taxon>Diplostraca</taxon>
        <taxon>Cladocera</taxon>
        <taxon>Anomopoda</taxon>
        <taxon>Daphniidae</taxon>
        <taxon>Daphnia</taxon>
    </lineage>
</organism>
<dbReference type="STRING" id="35525.A0A0P4X2K0"/>
<evidence type="ECO:0000313" key="3">
    <source>
        <dbReference type="EMBL" id="JAI76085.1"/>
    </source>
</evidence>
<keyword evidence="3" id="KW-0449">Lipoprotein</keyword>
<dbReference type="GO" id="GO:0005737">
    <property type="term" value="C:cytoplasm"/>
    <property type="evidence" value="ECO:0007669"/>
    <property type="project" value="TreeGrafter"/>
</dbReference>
<proteinExistence type="predicted"/>
<evidence type="ECO:0000256" key="1">
    <source>
        <dbReference type="ARBA" id="ARBA00023157"/>
    </source>
</evidence>
<gene>
    <name evidence="4" type="ORF">APZ42_016680</name>
</gene>
<evidence type="ECO:0000313" key="5">
    <source>
        <dbReference type="Proteomes" id="UP000076858"/>
    </source>
</evidence>
<dbReference type="PROSITE" id="PS00213">
    <property type="entry name" value="LIPOCALIN"/>
    <property type="match status" value="1"/>
</dbReference>
<keyword evidence="2" id="KW-0732">Signal</keyword>
<reference evidence="3" key="1">
    <citation type="submission" date="2015-10" db="EMBL/GenBank/DDBJ databases">
        <title>Daphnia magna gene sets from two clonal populations assembled and annotated with EvidentialGene.</title>
        <authorList>
            <person name="Gilbert D."/>
            <person name="Podicheti R."/>
            <person name="Orsini L."/>
            <person name="Colbourne J."/>
            <person name="Pfrender M."/>
        </authorList>
    </citation>
    <scope>NUCLEOTIDE SEQUENCE</scope>
</reference>
<dbReference type="Gene3D" id="2.40.128.20">
    <property type="match status" value="1"/>
</dbReference>
<dbReference type="GO" id="GO:0031409">
    <property type="term" value="F:pigment binding"/>
    <property type="evidence" value="ECO:0007669"/>
    <property type="project" value="InterPro"/>
</dbReference>
<feature type="signal peptide" evidence="2">
    <location>
        <begin position="1"/>
        <end position="20"/>
    </location>
</feature>
<dbReference type="EMBL" id="GDIP01247316">
    <property type="protein sequence ID" value="JAI76085.1"/>
    <property type="molecule type" value="Transcribed_RNA"/>
</dbReference>
<evidence type="ECO:0000313" key="4">
    <source>
        <dbReference type="EMBL" id="KZS17125.1"/>
    </source>
</evidence>
<dbReference type="AlphaFoldDB" id="A0A0P4X2K0"/>
<keyword evidence="5" id="KW-1185">Reference proteome</keyword>
<dbReference type="OrthoDB" id="6728016at2759"/>
<feature type="chain" id="PRO_5013461578" evidence="2">
    <location>
        <begin position="21"/>
        <end position="211"/>
    </location>
</feature>
<reference evidence="4 5" key="3">
    <citation type="submission" date="2016-03" db="EMBL/GenBank/DDBJ databases">
        <title>EvidentialGene: Evidence-directed Construction of Genes on Genomes.</title>
        <authorList>
            <person name="Gilbert D.G."/>
            <person name="Choi J.-H."/>
            <person name="Mockaitis K."/>
            <person name="Colbourne J."/>
            <person name="Pfrender M."/>
        </authorList>
    </citation>
    <scope>NUCLEOTIDE SEQUENCE [LARGE SCALE GENOMIC DNA]</scope>
    <source>
        <strain evidence="4 5">Xinb3</strain>
        <tissue evidence="4">Complete organism</tissue>
    </source>
</reference>
<dbReference type="GO" id="GO:0000302">
    <property type="term" value="P:response to reactive oxygen species"/>
    <property type="evidence" value="ECO:0007669"/>
    <property type="project" value="TreeGrafter"/>
</dbReference>
<dbReference type="PANTHER" id="PTHR10612">
    <property type="entry name" value="APOLIPOPROTEIN D"/>
    <property type="match status" value="1"/>
</dbReference>
<reference evidence="3" key="2">
    <citation type="submission" date="2015-10" db="EMBL/GenBank/DDBJ databases">
        <authorList>
            <person name="Gilbert D.G."/>
        </authorList>
    </citation>
    <scope>NUCLEOTIDE SEQUENCE</scope>
</reference>
<name>A0A0P4X2K0_9CRUS</name>
<dbReference type="InterPro" id="IPR003057">
    <property type="entry name" value="Invtbrt_color"/>
</dbReference>
<dbReference type="EMBL" id="LRGB01000642">
    <property type="protein sequence ID" value="KZS17125.1"/>
    <property type="molecule type" value="Genomic_DNA"/>
</dbReference>
<dbReference type="PANTHER" id="PTHR10612:SF49">
    <property type="entry name" value="APOLIPOPROTEIN D-LIKE PROTEIN"/>
    <property type="match status" value="1"/>
</dbReference>
<accession>A0A0P4X2K0</accession>
<dbReference type="InterPro" id="IPR022272">
    <property type="entry name" value="Lipocalin_CS"/>
</dbReference>
<dbReference type="InterPro" id="IPR012674">
    <property type="entry name" value="Calycin"/>
</dbReference>
<dbReference type="SUPFAM" id="SSF50814">
    <property type="entry name" value="Lipocalins"/>
    <property type="match status" value="1"/>
</dbReference>
<protein>
    <submittedName>
        <fullName evidence="3">Apolipoprotein d</fullName>
    </submittedName>
    <submittedName>
        <fullName evidence="4">Putative Karl</fullName>
    </submittedName>
</protein>
<sequence>MQIHVLFFIAFLNLVRMNRADDYGWGECPKVNPVSNFDFNKFSGLWYVIQKFDLSSPCWTYYFVNQNGIRKVIQNQNQTINEREPEKTPGNIGTLEIVNATEPGFMSVRFSDNILGKADYTVYFTDYENYGAIFRCQKVLFGHRRSATILSRQPYLTPSLRNQARAKLISFDIDISSFKSVDPIFCKNPRGPAGETFSRRNNTQEWFWPEN</sequence>
<dbReference type="PRINTS" id="PR01273">
    <property type="entry name" value="INVTBRTCOLOR"/>
</dbReference>
<keyword evidence="1" id="KW-1015">Disulfide bond</keyword>
<evidence type="ECO:0000256" key="2">
    <source>
        <dbReference type="SAM" id="SignalP"/>
    </source>
</evidence>
<dbReference type="GO" id="GO:0006629">
    <property type="term" value="P:lipid metabolic process"/>
    <property type="evidence" value="ECO:0007669"/>
    <property type="project" value="TreeGrafter"/>
</dbReference>